<name>A0A507E0V1_9FUNG</name>
<dbReference type="Proteomes" id="UP000318582">
    <property type="component" value="Unassembled WGS sequence"/>
</dbReference>
<keyword evidence="3" id="KW-1185">Reference proteome</keyword>
<evidence type="ECO:0000313" key="3">
    <source>
        <dbReference type="Proteomes" id="UP000318582"/>
    </source>
</evidence>
<reference evidence="2 3" key="1">
    <citation type="journal article" date="2019" name="Sci. Rep.">
        <title>Comparative genomics of chytrid fungi reveal insights into the obligate biotrophic and pathogenic lifestyle of Synchytrium endobioticum.</title>
        <authorList>
            <person name="van de Vossenberg B.T.L.H."/>
            <person name="Warris S."/>
            <person name="Nguyen H.D.T."/>
            <person name="van Gent-Pelzer M.P.E."/>
            <person name="Joly D.L."/>
            <person name="van de Geest H.C."/>
            <person name="Bonants P.J.M."/>
            <person name="Smith D.S."/>
            <person name="Levesque C.A."/>
            <person name="van der Lee T.A.J."/>
        </authorList>
    </citation>
    <scope>NUCLEOTIDE SEQUENCE [LARGE SCALE GENOMIC DNA]</scope>
    <source>
        <strain evidence="2 3">CBS 809.83</strain>
    </source>
</reference>
<accession>A0A507E0V1</accession>
<organism evidence="2 3">
    <name type="scientific">Powellomyces hirtus</name>
    <dbReference type="NCBI Taxonomy" id="109895"/>
    <lineage>
        <taxon>Eukaryota</taxon>
        <taxon>Fungi</taxon>
        <taxon>Fungi incertae sedis</taxon>
        <taxon>Chytridiomycota</taxon>
        <taxon>Chytridiomycota incertae sedis</taxon>
        <taxon>Chytridiomycetes</taxon>
        <taxon>Spizellomycetales</taxon>
        <taxon>Powellomycetaceae</taxon>
        <taxon>Powellomyces</taxon>
    </lineage>
</organism>
<evidence type="ECO:0000313" key="2">
    <source>
        <dbReference type="EMBL" id="TPX56975.1"/>
    </source>
</evidence>
<evidence type="ECO:0000256" key="1">
    <source>
        <dbReference type="SAM" id="MobiDB-lite"/>
    </source>
</evidence>
<gene>
    <name evidence="2" type="ORF">PhCBS80983_g04174</name>
</gene>
<dbReference type="AlphaFoldDB" id="A0A507E0V1"/>
<sequence>MANRLDSVLDFYGQSPVTSNKNSKSPSSVNHQPQMEQPITQTYIPHPETVEYDIYPQYPPEPQQQYEQQYTGQYEQPQFAPQYARQYEQQYGQQYEQQYGQQYGQQYHRQEMYPAYPAASLVPPPPPFTNRSNQSSVLRQLPQTFRSFPSSATRVNQVAAQPAPKLATLLTRKSKQPYEMLADYTSNSKDAVGFFFFPRMPDITVKSFRLASGSGGEVGGLDLQLPSARNNNTFKVSLPVIMRVEARSSNPYEIMVNQLNVSAFVNTVAEPRESIGWGSQQNVKLAPRGLTTISLNFTIAYTQPLGLLAILTDPAVNQFLASCNITAFSSDVVQGEATRIDYATDVTVMPLAKIGIKPQLTGTLGFPCPFSGSLLQSLQDVAGGFKNGTLPLRNATTALESALKKTSLGASILGGLDLNNILKTLPGF</sequence>
<protein>
    <submittedName>
        <fullName evidence="2">Uncharacterized protein</fullName>
    </submittedName>
</protein>
<dbReference type="EMBL" id="QEAQ01000061">
    <property type="protein sequence ID" value="TPX56975.1"/>
    <property type="molecule type" value="Genomic_DNA"/>
</dbReference>
<comment type="caution">
    <text evidence="2">The sequence shown here is derived from an EMBL/GenBank/DDBJ whole genome shotgun (WGS) entry which is preliminary data.</text>
</comment>
<feature type="region of interest" description="Disordered" evidence="1">
    <location>
        <begin position="1"/>
        <end position="35"/>
    </location>
</feature>
<proteinExistence type="predicted"/>
<feature type="compositionally biased region" description="Low complexity" evidence="1">
    <location>
        <begin position="15"/>
        <end position="29"/>
    </location>
</feature>